<evidence type="ECO:0000313" key="2">
    <source>
        <dbReference type="Proteomes" id="UP000836387"/>
    </source>
</evidence>
<proteinExistence type="predicted"/>
<organism evidence="1 2">
    <name type="scientific">Clonostachys rosea f. rosea IK726</name>
    <dbReference type="NCBI Taxonomy" id="1349383"/>
    <lineage>
        <taxon>Eukaryota</taxon>
        <taxon>Fungi</taxon>
        <taxon>Dikarya</taxon>
        <taxon>Ascomycota</taxon>
        <taxon>Pezizomycotina</taxon>
        <taxon>Sordariomycetes</taxon>
        <taxon>Hypocreomycetidae</taxon>
        <taxon>Hypocreales</taxon>
        <taxon>Bionectriaceae</taxon>
        <taxon>Clonostachys</taxon>
    </lineage>
</organism>
<dbReference type="Proteomes" id="UP000836387">
    <property type="component" value="Unassembled WGS sequence"/>
</dbReference>
<evidence type="ECO:0000313" key="1">
    <source>
        <dbReference type="EMBL" id="CAG9954846.1"/>
    </source>
</evidence>
<sequence length="72" mass="7994">MNFPVAGEDKMAEWLASPHTKYLSNAQRSSLFYIHINSSYGSMGENFMVNVIEVFVKSLDFLGGKEETSGGK</sequence>
<gene>
    <name evidence="1" type="ORF">CRV2_00011459</name>
</gene>
<keyword evidence="2" id="KW-1185">Reference proteome</keyword>
<reference evidence="1" key="1">
    <citation type="submission" date="2020-04" db="EMBL/GenBank/DDBJ databases">
        <authorList>
            <person name="Broberg M."/>
        </authorList>
    </citation>
    <scope>NUCLEOTIDE SEQUENCE</scope>
</reference>
<reference evidence="1" key="2">
    <citation type="submission" date="2021-10" db="EMBL/GenBank/DDBJ databases">
        <authorList>
            <person name="Piombo E."/>
        </authorList>
    </citation>
    <scope>NUCLEOTIDE SEQUENCE</scope>
</reference>
<name>A0ACA9UNQ1_BIOOC</name>
<comment type="caution">
    <text evidence="1">The sequence shown here is derived from an EMBL/GenBank/DDBJ whole genome shotgun (WGS) entry which is preliminary data.</text>
</comment>
<accession>A0ACA9UNQ1</accession>
<protein>
    <submittedName>
        <fullName evidence="1">Uncharacterized protein</fullName>
    </submittedName>
</protein>
<dbReference type="EMBL" id="CADEHS020000578">
    <property type="protein sequence ID" value="CAG9954846.1"/>
    <property type="molecule type" value="Genomic_DNA"/>
</dbReference>